<organism evidence="1 2">
    <name type="scientific">Dovyalis caffra</name>
    <dbReference type="NCBI Taxonomy" id="77055"/>
    <lineage>
        <taxon>Eukaryota</taxon>
        <taxon>Viridiplantae</taxon>
        <taxon>Streptophyta</taxon>
        <taxon>Embryophyta</taxon>
        <taxon>Tracheophyta</taxon>
        <taxon>Spermatophyta</taxon>
        <taxon>Magnoliopsida</taxon>
        <taxon>eudicotyledons</taxon>
        <taxon>Gunneridae</taxon>
        <taxon>Pentapetalae</taxon>
        <taxon>rosids</taxon>
        <taxon>fabids</taxon>
        <taxon>Malpighiales</taxon>
        <taxon>Salicaceae</taxon>
        <taxon>Flacourtieae</taxon>
        <taxon>Dovyalis</taxon>
    </lineage>
</organism>
<reference evidence="1 2" key="1">
    <citation type="submission" date="2024-01" db="EMBL/GenBank/DDBJ databases">
        <authorList>
            <person name="Waweru B."/>
        </authorList>
    </citation>
    <scope>NUCLEOTIDE SEQUENCE [LARGE SCALE GENOMIC DNA]</scope>
</reference>
<keyword evidence="2" id="KW-1185">Reference proteome</keyword>
<protein>
    <submittedName>
        <fullName evidence="1">Uncharacterized protein</fullName>
    </submittedName>
</protein>
<name>A0AAV1SW51_9ROSI</name>
<accession>A0AAV1SW51</accession>
<dbReference type="Proteomes" id="UP001314170">
    <property type="component" value="Unassembled WGS sequence"/>
</dbReference>
<proteinExistence type="predicted"/>
<evidence type="ECO:0000313" key="1">
    <source>
        <dbReference type="EMBL" id="CAK7357388.1"/>
    </source>
</evidence>
<dbReference type="EMBL" id="CAWUPB010001199">
    <property type="protein sequence ID" value="CAK7357388.1"/>
    <property type="molecule type" value="Genomic_DNA"/>
</dbReference>
<evidence type="ECO:0000313" key="2">
    <source>
        <dbReference type="Proteomes" id="UP001314170"/>
    </source>
</evidence>
<comment type="caution">
    <text evidence="1">The sequence shown here is derived from an EMBL/GenBank/DDBJ whole genome shotgun (WGS) entry which is preliminary data.</text>
</comment>
<gene>
    <name evidence="1" type="ORF">DCAF_LOCUS27676</name>
</gene>
<dbReference type="AlphaFoldDB" id="A0AAV1SW51"/>
<sequence length="97" mass="10558">MGDGIGEIAVEDYSSSLEGTILKEVIVVKDADLTQKISLGIIVDPIRNRLLPHKHLNDLIAGGNFDPLILVRNHPIDVLAKMNDLQECTSSPMVISL</sequence>